<dbReference type="InterPro" id="IPR029058">
    <property type="entry name" value="AB_hydrolase_fold"/>
</dbReference>
<feature type="domain" description="Serine aminopeptidase S33" evidence="1">
    <location>
        <begin position="80"/>
        <end position="235"/>
    </location>
</feature>
<reference evidence="2 3" key="1">
    <citation type="journal article" date="2019" name="Int. J. Syst. Evol. Microbiol.">
        <title>The Global Catalogue of Microorganisms (GCM) 10K type strain sequencing project: providing services to taxonomists for standard genome sequencing and annotation.</title>
        <authorList>
            <consortium name="The Broad Institute Genomics Platform"/>
            <consortium name="The Broad Institute Genome Sequencing Center for Infectious Disease"/>
            <person name="Wu L."/>
            <person name="Ma J."/>
        </authorList>
    </citation>
    <scope>NUCLEOTIDE SEQUENCE [LARGE SCALE GENOMIC DNA]</scope>
    <source>
        <strain evidence="2 3">JCM 11136</strain>
    </source>
</reference>
<dbReference type="Gene3D" id="3.40.50.1820">
    <property type="entry name" value="alpha/beta hydrolase"/>
    <property type="match status" value="1"/>
</dbReference>
<organism evidence="2 3">
    <name type="scientific">Nonomuraea longicatena</name>
    <dbReference type="NCBI Taxonomy" id="83682"/>
    <lineage>
        <taxon>Bacteria</taxon>
        <taxon>Bacillati</taxon>
        <taxon>Actinomycetota</taxon>
        <taxon>Actinomycetes</taxon>
        <taxon>Streptosporangiales</taxon>
        <taxon>Streptosporangiaceae</taxon>
        <taxon>Nonomuraea</taxon>
    </lineage>
</organism>
<keyword evidence="3" id="KW-1185">Reference proteome</keyword>
<comment type="caution">
    <text evidence="2">The sequence shown here is derived from an EMBL/GenBank/DDBJ whole genome shotgun (WGS) entry which is preliminary data.</text>
</comment>
<dbReference type="PRINTS" id="PR00111">
    <property type="entry name" value="ABHYDROLASE"/>
</dbReference>
<dbReference type="RefSeq" id="WP_343952028.1">
    <property type="nucleotide sequence ID" value="NZ_BAAAHQ010000023.1"/>
</dbReference>
<dbReference type="InterPro" id="IPR000073">
    <property type="entry name" value="AB_hydrolase_1"/>
</dbReference>
<dbReference type="Proteomes" id="UP001501578">
    <property type="component" value="Unassembled WGS sequence"/>
</dbReference>
<evidence type="ECO:0000313" key="2">
    <source>
        <dbReference type="EMBL" id="GAA0937022.1"/>
    </source>
</evidence>
<dbReference type="Pfam" id="PF12146">
    <property type="entry name" value="Hydrolase_4"/>
    <property type="match status" value="1"/>
</dbReference>
<accession>A0ABN1Q3P6</accession>
<dbReference type="InterPro" id="IPR050471">
    <property type="entry name" value="AB_hydrolase"/>
</dbReference>
<gene>
    <name evidence="2" type="ORF">GCM10009560_46100</name>
</gene>
<protein>
    <recommendedName>
        <fullName evidence="1">Serine aminopeptidase S33 domain-containing protein</fullName>
    </recommendedName>
</protein>
<dbReference type="PANTHER" id="PTHR43433:SF5">
    <property type="entry name" value="AB HYDROLASE-1 DOMAIN-CONTAINING PROTEIN"/>
    <property type="match status" value="1"/>
</dbReference>
<name>A0ABN1Q3P6_9ACTN</name>
<dbReference type="PANTHER" id="PTHR43433">
    <property type="entry name" value="HYDROLASE, ALPHA/BETA FOLD FAMILY PROTEIN"/>
    <property type="match status" value="1"/>
</dbReference>
<evidence type="ECO:0000313" key="3">
    <source>
        <dbReference type="Proteomes" id="UP001501578"/>
    </source>
</evidence>
<dbReference type="InterPro" id="IPR022742">
    <property type="entry name" value="Hydrolase_4"/>
</dbReference>
<sequence>MLNGLPYLAAGEGPPLVVLLYTPQAAAPTGLARWSTMRLIRPFTGRFTCYVVNRPPGLPPDTTMAGLAAVYARGLAAAFDAPVDVLAGSTGGAIALQLAADHPGLVGRLVLAGTACTLGPEGRRAQRAYLDRVRDGSRPSPALADIVTESVIGRRMLRALLWLSDTGQRDFTDAATVLNAEDGFDLRGRLSDIKAPTLLVHGEHDLVYPLALARETADGIPGARLIVYPGLSHNATFTDRRFASDTLAFLAAR</sequence>
<dbReference type="SUPFAM" id="SSF53474">
    <property type="entry name" value="alpha/beta-Hydrolases"/>
    <property type="match status" value="1"/>
</dbReference>
<evidence type="ECO:0000259" key="1">
    <source>
        <dbReference type="Pfam" id="PF12146"/>
    </source>
</evidence>
<proteinExistence type="predicted"/>
<dbReference type="EMBL" id="BAAAHQ010000023">
    <property type="protein sequence ID" value="GAA0937022.1"/>
    <property type="molecule type" value="Genomic_DNA"/>
</dbReference>